<name>A0A0B6CX08_9GAMM</name>
<proteinExistence type="inferred from homology"/>
<feature type="domain" description="G" evidence="5">
    <location>
        <begin position="113"/>
        <end position="172"/>
    </location>
</feature>
<dbReference type="Proteomes" id="UP000031830">
    <property type="component" value="Chromosome"/>
</dbReference>
<keyword evidence="3" id="KW-0963">Cytoplasm</keyword>
<dbReference type="Gene3D" id="1.10.1580.10">
    <property type="match status" value="1"/>
</dbReference>
<organism evidence="6 7">
    <name type="scientific">Francisella philomiragia</name>
    <dbReference type="NCBI Taxonomy" id="28110"/>
    <lineage>
        <taxon>Bacteria</taxon>
        <taxon>Pseudomonadati</taxon>
        <taxon>Pseudomonadota</taxon>
        <taxon>Gammaproteobacteria</taxon>
        <taxon>Thiotrichales</taxon>
        <taxon>Francisellaceae</taxon>
        <taxon>Francisella</taxon>
    </lineage>
</organism>
<evidence type="ECO:0000313" key="6">
    <source>
        <dbReference type="EMBL" id="AJI53385.1"/>
    </source>
</evidence>
<dbReference type="InterPro" id="IPR006073">
    <property type="entry name" value="GTP-bd"/>
</dbReference>
<protein>
    <recommendedName>
        <fullName evidence="3">Ribosome biogenesis GTPase A</fullName>
    </recommendedName>
</protein>
<dbReference type="NCBIfam" id="TIGR03596">
    <property type="entry name" value="GTPase_YlqF"/>
    <property type="match status" value="1"/>
</dbReference>
<keyword evidence="2 3" id="KW-0342">GTP-binding</keyword>
<dbReference type="STRING" id="28110.KU46_1363"/>
<dbReference type="SUPFAM" id="SSF52540">
    <property type="entry name" value="P-loop containing nucleoside triphosphate hydrolases"/>
    <property type="match status" value="1"/>
</dbReference>
<keyword evidence="1 3" id="KW-0547">Nucleotide-binding</keyword>
<dbReference type="KEGG" id="fpz:LA55_1209"/>
<comment type="function">
    <text evidence="3">Required for a late step of 50S ribosomal subunit assembly. Has GTPase activity.</text>
</comment>
<dbReference type="RefSeq" id="WP_044526344.1">
    <property type="nucleotide sequence ID" value="NZ_CP009440.1"/>
</dbReference>
<gene>
    <name evidence="6" type="primary">ylqF</name>
    <name evidence="6" type="ORF">LA55_1209</name>
</gene>
<sequence length="292" mass="33115">MLHWFPGHMHKATKEFRKKMPSTDIAIEIVDARIPDSSSNHVLEDIVGDKPIIRILSKSDLADPQITKQWLDFYKGSAIAVNTLQDKNIVKRILELAQKKCPSRGTVLKPTRAIIFGLPNVGKSTMINKLAGRKVAKTGNEPAVTKLQQRIDISKNFMIFDTPGIMFPSPKSEASGFRIASIGSIRDTAMDYEGTAYYLIDFLKQKNTKNFLSRYNFITEQDFLEKHPQEIIKDISATKTNYNVKQAAKNIVHDFRAGHFGKISLEDPQTIQQEKEQLIINQNEQEDNLQLS</sequence>
<evidence type="ECO:0000256" key="1">
    <source>
        <dbReference type="ARBA" id="ARBA00022741"/>
    </source>
</evidence>
<feature type="binding site" evidence="4">
    <location>
        <begin position="120"/>
        <end position="125"/>
    </location>
    <ligand>
        <name>GTP</name>
        <dbReference type="ChEBI" id="CHEBI:37565"/>
    </ligand>
</feature>
<dbReference type="EMBL" id="CP009440">
    <property type="protein sequence ID" value="AJI53385.1"/>
    <property type="molecule type" value="Genomic_DNA"/>
</dbReference>
<dbReference type="GO" id="GO:0005737">
    <property type="term" value="C:cytoplasm"/>
    <property type="evidence" value="ECO:0007669"/>
    <property type="project" value="UniProtKB-SubCell"/>
</dbReference>
<dbReference type="GO" id="GO:0003924">
    <property type="term" value="F:GTPase activity"/>
    <property type="evidence" value="ECO:0007669"/>
    <property type="project" value="TreeGrafter"/>
</dbReference>
<comment type="similarity">
    <text evidence="3">Belongs to the TRAFAC class YlqF/YawG GTPase family. MTG1 subfamily.</text>
</comment>
<dbReference type="PANTHER" id="PTHR45782">
    <property type="entry name" value="MITOCHONDRIAL RIBOSOME-ASSOCIATED GTPASE 1"/>
    <property type="match status" value="1"/>
</dbReference>
<feature type="binding site" evidence="4">
    <location>
        <position position="164"/>
    </location>
    <ligand>
        <name>GTP</name>
        <dbReference type="ChEBI" id="CHEBI:37565"/>
    </ligand>
</feature>
<dbReference type="AlphaFoldDB" id="A0A0B6CX08"/>
<dbReference type="OrthoDB" id="9779790at2"/>
<evidence type="ECO:0000256" key="3">
    <source>
        <dbReference type="PIRNR" id="PIRNR006230"/>
    </source>
</evidence>
<dbReference type="PANTHER" id="PTHR45782:SF4">
    <property type="entry name" value="MITOCHONDRIAL RIBOSOME-ASSOCIATED GTPASE 1"/>
    <property type="match status" value="1"/>
</dbReference>
<dbReference type="InterPro" id="IPR027417">
    <property type="entry name" value="P-loop_NTPase"/>
</dbReference>
<dbReference type="Gene3D" id="3.40.50.300">
    <property type="entry name" value="P-loop containing nucleotide triphosphate hydrolases"/>
    <property type="match status" value="1"/>
</dbReference>
<evidence type="ECO:0000259" key="5">
    <source>
        <dbReference type="Pfam" id="PF01926"/>
    </source>
</evidence>
<dbReference type="InterPro" id="IPR016478">
    <property type="entry name" value="GTPase_MTG1"/>
</dbReference>
<accession>A0A0B6CX08</accession>
<dbReference type="PIRSF" id="PIRSF006230">
    <property type="entry name" value="MG442"/>
    <property type="match status" value="1"/>
</dbReference>
<reference evidence="6 7" key="1">
    <citation type="journal article" date="2015" name="Genome Announc.">
        <title>Genome sequencing of 18 francisella strains to aid in assay development and testing.</title>
        <authorList>
            <person name="Johnson S.L."/>
            <person name="Daligault H.E."/>
            <person name="Davenport K.W."/>
            <person name="Coyne S.R."/>
            <person name="Frey K.G."/>
            <person name="Koroleva G.I."/>
            <person name="Broomall S.M."/>
            <person name="Bishop-Lilly K.A."/>
            <person name="Bruce D.C."/>
            <person name="Chertkov O."/>
            <person name="Freitas T."/>
            <person name="Jaissle J."/>
            <person name="Ladner J.T."/>
            <person name="Rosenzweig C.N."/>
            <person name="Gibbons H.S."/>
            <person name="Palacios G.F."/>
            <person name="Redden C.L."/>
            <person name="Xu Y."/>
            <person name="Minogue T.D."/>
            <person name="Chain P.S."/>
        </authorList>
    </citation>
    <scope>NUCLEOTIDE SEQUENCE [LARGE SCALE GENOMIC DNA]</scope>
    <source>
        <strain evidence="6 7">GA01-2794</strain>
    </source>
</reference>
<comment type="subcellular location">
    <subcellularLocation>
        <location evidence="3">Cytoplasm</location>
    </subcellularLocation>
</comment>
<evidence type="ECO:0000256" key="2">
    <source>
        <dbReference type="ARBA" id="ARBA00023134"/>
    </source>
</evidence>
<evidence type="ECO:0000313" key="7">
    <source>
        <dbReference type="Proteomes" id="UP000031830"/>
    </source>
</evidence>
<dbReference type="GO" id="GO:0005525">
    <property type="term" value="F:GTP binding"/>
    <property type="evidence" value="ECO:0007669"/>
    <property type="project" value="UniProtKB-KW"/>
</dbReference>
<dbReference type="Pfam" id="PF01926">
    <property type="entry name" value="MMR_HSR1"/>
    <property type="match status" value="1"/>
</dbReference>
<dbReference type="CDD" id="cd01856">
    <property type="entry name" value="YlqF"/>
    <property type="match status" value="1"/>
</dbReference>
<dbReference type="InterPro" id="IPR019991">
    <property type="entry name" value="GTP-bd_ribosome_bgen"/>
</dbReference>
<evidence type="ECO:0000256" key="4">
    <source>
        <dbReference type="PIRSR" id="PIRSR006230-1"/>
    </source>
</evidence>
<dbReference type="GO" id="GO:0006412">
    <property type="term" value="P:translation"/>
    <property type="evidence" value="ECO:0007669"/>
    <property type="project" value="TreeGrafter"/>
</dbReference>
<dbReference type="PRINTS" id="PR00326">
    <property type="entry name" value="GTP1OBG"/>
</dbReference>
<dbReference type="InterPro" id="IPR023179">
    <property type="entry name" value="GTP-bd_ortho_bundle_sf"/>
</dbReference>